<sequence length="192" mass="20641">MREETKRRGRRLLWPVLALLSRMRVAPTAVTLAALPFSALAGWLFANGRFAWAGAAATLAGLCDSLDGELARMSGRQTATGAFLDSVSDRLSETMVFGGLCWYYHFRGSSFSLLAGLALVLSLAVSYVRARAEGLGRHCAVGWFERPVRVIVLLVGALLLGPALMPWALLVIAAGSAATVVQRFVHVLRQNG</sequence>
<dbReference type="InterPro" id="IPR048254">
    <property type="entry name" value="CDP_ALCOHOL_P_TRANSF_CS"/>
</dbReference>
<evidence type="ECO:0000256" key="2">
    <source>
        <dbReference type="RuleBase" id="RU003750"/>
    </source>
</evidence>
<dbReference type="GO" id="GO:0016020">
    <property type="term" value="C:membrane"/>
    <property type="evidence" value="ECO:0007669"/>
    <property type="project" value="InterPro"/>
</dbReference>
<organism evidence="4">
    <name type="scientific">candidate division WOR-3 bacterium</name>
    <dbReference type="NCBI Taxonomy" id="2052148"/>
    <lineage>
        <taxon>Bacteria</taxon>
        <taxon>Bacteria division WOR-3</taxon>
    </lineage>
</organism>
<dbReference type="InterPro" id="IPR043130">
    <property type="entry name" value="CDP-OH_PTrfase_TM_dom"/>
</dbReference>
<dbReference type="Gene3D" id="1.20.120.1760">
    <property type="match status" value="1"/>
</dbReference>
<dbReference type="AlphaFoldDB" id="A0A7C4CAC8"/>
<proteinExistence type="inferred from homology"/>
<keyword evidence="3" id="KW-1133">Transmembrane helix</keyword>
<comment type="similarity">
    <text evidence="2">Belongs to the CDP-alcohol phosphatidyltransferase class-I family.</text>
</comment>
<dbReference type="GO" id="GO:0016780">
    <property type="term" value="F:phosphotransferase activity, for other substituted phosphate groups"/>
    <property type="evidence" value="ECO:0007669"/>
    <property type="project" value="InterPro"/>
</dbReference>
<protein>
    <submittedName>
        <fullName evidence="4">CDP-alcohol phosphatidyltransferase family protein</fullName>
    </submittedName>
</protein>
<dbReference type="Pfam" id="PF01066">
    <property type="entry name" value="CDP-OH_P_transf"/>
    <property type="match status" value="1"/>
</dbReference>
<keyword evidence="1 2" id="KW-0808">Transferase</keyword>
<evidence type="ECO:0000256" key="3">
    <source>
        <dbReference type="SAM" id="Phobius"/>
    </source>
</evidence>
<keyword evidence="3" id="KW-0472">Membrane</keyword>
<evidence type="ECO:0000256" key="1">
    <source>
        <dbReference type="ARBA" id="ARBA00022679"/>
    </source>
</evidence>
<dbReference type="InterPro" id="IPR000462">
    <property type="entry name" value="CDP-OH_P_trans"/>
</dbReference>
<gene>
    <name evidence="4" type="ORF">ENS41_01270</name>
</gene>
<comment type="caution">
    <text evidence="4">The sequence shown here is derived from an EMBL/GenBank/DDBJ whole genome shotgun (WGS) entry which is preliminary data.</text>
</comment>
<accession>A0A7C4CAC8</accession>
<feature type="transmembrane region" description="Helical" evidence="3">
    <location>
        <begin position="111"/>
        <end position="130"/>
    </location>
</feature>
<name>A0A7C4CAC8_UNCW3</name>
<keyword evidence="3" id="KW-0812">Transmembrane</keyword>
<dbReference type="PROSITE" id="PS00379">
    <property type="entry name" value="CDP_ALCOHOL_P_TRANSF"/>
    <property type="match status" value="1"/>
</dbReference>
<reference evidence="4" key="1">
    <citation type="journal article" date="2020" name="mSystems">
        <title>Genome- and Community-Level Interaction Insights into Carbon Utilization and Element Cycling Functions of Hydrothermarchaeota in Hydrothermal Sediment.</title>
        <authorList>
            <person name="Zhou Z."/>
            <person name="Liu Y."/>
            <person name="Xu W."/>
            <person name="Pan J."/>
            <person name="Luo Z.H."/>
            <person name="Li M."/>
        </authorList>
    </citation>
    <scope>NUCLEOTIDE SEQUENCE [LARGE SCALE GENOMIC DNA]</scope>
    <source>
        <strain evidence="4">SpSt-488</strain>
    </source>
</reference>
<dbReference type="EMBL" id="DSUT01000022">
    <property type="protein sequence ID" value="HGK27573.1"/>
    <property type="molecule type" value="Genomic_DNA"/>
</dbReference>
<feature type="transmembrane region" description="Helical" evidence="3">
    <location>
        <begin position="150"/>
        <end position="181"/>
    </location>
</feature>
<dbReference type="GO" id="GO:0008654">
    <property type="term" value="P:phospholipid biosynthetic process"/>
    <property type="evidence" value="ECO:0007669"/>
    <property type="project" value="InterPro"/>
</dbReference>
<evidence type="ECO:0000313" key="4">
    <source>
        <dbReference type="EMBL" id="HGK27573.1"/>
    </source>
</evidence>